<dbReference type="InterPro" id="IPR036937">
    <property type="entry name" value="Adhesion_dom_fimbrial_sf"/>
</dbReference>
<organism evidence="3 4">
    <name type="scientific">Providencia rettgeri</name>
    <dbReference type="NCBI Taxonomy" id="587"/>
    <lineage>
        <taxon>Bacteria</taxon>
        <taxon>Pseudomonadati</taxon>
        <taxon>Pseudomonadota</taxon>
        <taxon>Gammaproteobacteria</taxon>
        <taxon>Enterobacterales</taxon>
        <taxon>Morganellaceae</taxon>
        <taxon>Providencia</taxon>
    </lineage>
</organism>
<dbReference type="GO" id="GO:0009289">
    <property type="term" value="C:pilus"/>
    <property type="evidence" value="ECO:0007669"/>
    <property type="project" value="InterPro"/>
</dbReference>
<keyword evidence="1" id="KW-0472">Membrane</keyword>
<name>A0A9N8D3L0_PRORE</name>
<dbReference type="GO" id="GO:0007155">
    <property type="term" value="P:cell adhesion"/>
    <property type="evidence" value="ECO:0007669"/>
    <property type="project" value="InterPro"/>
</dbReference>
<protein>
    <recommendedName>
        <fullName evidence="2">Fimbrial-type adhesion domain-containing protein</fullName>
    </recommendedName>
</protein>
<evidence type="ECO:0000259" key="2">
    <source>
        <dbReference type="Pfam" id="PF00419"/>
    </source>
</evidence>
<gene>
    <name evidence="3" type="ORF">GHA_04521</name>
</gene>
<reference evidence="3" key="1">
    <citation type="submission" date="2020-05" db="EMBL/GenBank/DDBJ databases">
        <authorList>
            <person name="Delgado-Blas J."/>
        </authorList>
    </citation>
    <scope>NUCLEOTIDE SEQUENCE</scope>
    <source>
        <strain evidence="3">BB1453</strain>
    </source>
</reference>
<keyword evidence="1" id="KW-1133">Transmembrane helix</keyword>
<proteinExistence type="predicted"/>
<dbReference type="Proteomes" id="UP000834611">
    <property type="component" value="Unassembled WGS sequence"/>
</dbReference>
<dbReference type="RefSeq" id="WP_141240708.1">
    <property type="nucleotide sequence ID" value="NZ_ABDWLN020000038.1"/>
</dbReference>
<feature type="domain" description="Fimbrial-type adhesion" evidence="2">
    <location>
        <begin position="36"/>
        <end position="185"/>
    </location>
</feature>
<evidence type="ECO:0000313" key="4">
    <source>
        <dbReference type="Proteomes" id="UP000834611"/>
    </source>
</evidence>
<evidence type="ECO:0000256" key="1">
    <source>
        <dbReference type="SAM" id="Phobius"/>
    </source>
</evidence>
<sequence length="190" mass="20905">MKLLNKICCRVTLAFYVMFFSYSSTALVPGTHDFTFDLTVPKNTCDIAVTSDSGKKNIVDFGNVPLSKFGADASSGKIKKAFDVVISNCKTNSFDNNYIKLTGNYTINDGFLDNPGKTFAVRISANDNANQSSADFITETNNVLWSNIKTQNVTKTFYAYVMCKNQVADCSIDQNIGAFKATLTLSYYAD</sequence>
<comment type="caution">
    <text evidence="3">The sequence shown here is derived from an EMBL/GenBank/DDBJ whole genome shotgun (WGS) entry which is preliminary data.</text>
</comment>
<dbReference type="SUPFAM" id="SSF49401">
    <property type="entry name" value="Bacterial adhesins"/>
    <property type="match status" value="1"/>
</dbReference>
<dbReference type="InterPro" id="IPR000259">
    <property type="entry name" value="Adhesion_dom_fimbrial"/>
</dbReference>
<dbReference type="Gene3D" id="2.60.40.1090">
    <property type="entry name" value="Fimbrial-type adhesion domain"/>
    <property type="match status" value="1"/>
</dbReference>
<evidence type="ECO:0000313" key="3">
    <source>
        <dbReference type="EMBL" id="CAB5719259.1"/>
    </source>
</evidence>
<dbReference type="Pfam" id="PF00419">
    <property type="entry name" value="Fimbrial"/>
    <property type="match status" value="1"/>
</dbReference>
<dbReference type="EMBL" id="CAHPSF010000021">
    <property type="protein sequence ID" value="CAB5719259.1"/>
    <property type="molecule type" value="Genomic_DNA"/>
</dbReference>
<accession>A0A9N8D3L0</accession>
<dbReference type="AlphaFoldDB" id="A0A9N8D3L0"/>
<dbReference type="InterPro" id="IPR008966">
    <property type="entry name" value="Adhesion_dom_sf"/>
</dbReference>
<feature type="transmembrane region" description="Helical" evidence="1">
    <location>
        <begin position="7"/>
        <end position="28"/>
    </location>
</feature>
<keyword evidence="1" id="KW-0812">Transmembrane</keyword>